<evidence type="ECO:0000256" key="1">
    <source>
        <dbReference type="SAM" id="MobiDB-lite"/>
    </source>
</evidence>
<feature type="region of interest" description="Disordered" evidence="1">
    <location>
        <begin position="215"/>
        <end position="241"/>
    </location>
</feature>
<comment type="caution">
    <text evidence="2">The sequence shown here is derived from an EMBL/GenBank/DDBJ whole genome shotgun (WGS) entry which is preliminary data.</text>
</comment>
<dbReference type="AlphaFoldDB" id="A0A5M6IIW9"/>
<dbReference type="OrthoDB" id="6429215at2"/>
<keyword evidence="3" id="KW-1185">Reference proteome</keyword>
<sequence length="241" mass="27355">MRRPTSETPDYIRGSNGVWGFGCRNFYVAAIPRADACRMVIANHYSRRIVNNSYVHLGVFLDGQRVGVLQFGYSMNAMHAGKVVANTGPTEHLELNRMWLDDAAPRNSESRALSYAMKYLKRACPSVRWVQSFADERCGRLGVVYQAANFLFLGSHLTAFYTLDGETYHSMLLTAHRKAGQRGEYLRANLNRAERHRLRQFRYVFFLKPSARRDLRMRPRPYPKPPGDGATAPAPPPASGR</sequence>
<dbReference type="InterPro" id="IPR057895">
    <property type="entry name" value="Mom"/>
</dbReference>
<gene>
    <name evidence="2" type="ORF">F1188_00010</name>
</gene>
<dbReference type="Pfam" id="PF25680">
    <property type="entry name" value="Mom"/>
    <property type="match status" value="1"/>
</dbReference>
<name>A0A5M6IIW9_9PROT</name>
<organism evidence="2 3">
    <name type="scientific">Roseospira marina</name>
    <dbReference type="NCBI Taxonomy" id="140057"/>
    <lineage>
        <taxon>Bacteria</taxon>
        <taxon>Pseudomonadati</taxon>
        <taxon>Pseudomonadota</taxon>
        <taxon>Alphaproteobacteria</taxon>
        <taxon>Rhodospirillales</taxon>
        <taxon>Rhodospirillaceae</taxon>
        <taxon>Roseospira</taxon>
    </lineage>
</organism>
<protein>
    <recommendedName>
        <fullName evidence="4">Protein mom</fullName>
    </recommendedName>
</protein>
<dbReference type="Proteomes" id="UP000324065">
    <property type="component" value="Unassembled WGS sequence"/>
</dbReference>
<dbReference type="EMBL" id="VWPJ01000001">
    <property type="protein sequence ID" value="KAA5607665.1"/>
    <property type="molecule type" value="Genomic_DNA"/>
</dbReference>
<evidence type="ECO:0000313" key="2">
    <source>
        <dbReference type="EMBL" id="KAA5607665.1"/>
    </source>
</evidence>
<evidence type="ECO:0008006" key="4">
    <source>
        <dbReference type="Google" id="ProtNLM"/>
    </source>
</evidence>
<evidence type="ECO:0000313" key="3">
    <source>
        <dbReference type="Proteomes" id="UP000324065"/>
    </source>
</evidence>
<reference evidence="2 3" key="1">
    <citation type="submission" date="2019-09" db="EMBL/GenBank/DDBJ databases">
        <title>Genome sequence of Roseospira marina, one of the more divergent members of the non-sulfur purple photosynthetic bacterial family, the Rhodospirillaceae.</title>
        <authorList>
            <person name="Meyer T."/>
            <person name="Kyndt J."/>
        </authorList>
    </citation>
    <scope>NUCLEOTIDE SEQUENCE [LARGE SCALE GENOMIC DNA]</scope>
    <source>
        <strain evidence="2 3">DSM 15113</strain>
    </source>
</reference>
<proteinExistence type="predicted"/>
<accession>A0A5M6IIW9</accession>